<dbReference type="InterPro" id="IPR036439">
    <property type="entry name" value="Dockerin_dom_sf"/>
</dbReference>
<evidence type="ECO:0000313" key="2">
    <source>
        <dbReference type="EMBL" id="OGG40641.1"/>
    </source>
</evidence>
<protein>
    <recommendedName>
        <fullName evidence="4">Dockerin domain-containing protein</fullName>
    </recommendedName>
</protein>
<keyword evidence="1" id="KW-0732">Signal</keyword>
<dbReference type="SUPFAM" id="SSF63446">
    <property type="entry name" value="Type I dockerin domain"/>
    <property type="match status" value="1"/>
</dbReference>
<dbReference type="InterPro" id="IPR002105">
    <property type="entry name" value="Dockerin_1_rpt"/>
</dbReference>
<dbReference type="CDD" id="cd14254">
    <property type="entry name" value="Dockerin_II"/>
    <property type="match status" value="1"/>
</dbReference>
<accession>A0A1F6BUP3</accession>
<dbReference type="InterPro" id="IPR018247">
    <property type="entry name" value="EF_Hand_1_Ca_BS"/>
</dbReference>
<dbReference type="Gene3D" id="1.10.1330.10">
    <property type="entry name" value="Dockerin domain"/>
    <property type="match status" value="1"/>
</dbReference>
<name>A0A1F6BUP3_9BACT</name>
<dbReference type="EMBL" id="MFKK01000023">
    <property type="protein sequence ID" value="OGG40641.1"/>
    <property type="molecule type" value="Genomic_DNA"/>
</dbReference>
<proteinExistence type="predicted"/>
<evidence type="ECO:0000256" key="1">
    <source>
        <dbReference type="SAM" id="SignalP"/>
    </source>
</evidence>
<dbReference type="AlphaFoldDB" id="A0A1F6BUP3"/>
<feature type="signal peptide" evidence="1">
    <location>
        <begin position="1"/>
        <end position="24"/>
    </location>
</feature>
<comment type="caution">
    <text evidence="2">The sequence shown here is derived from an EMBL/GenBank/DDBJ whole genome shotgun (WGS) entry which is preliminary data.</text>
</comment>
<dbReference type="GO" id="GO:0004553">
    <property type="term" value="F:hydrolase activity, hydrolyzing O-glycosyl compounds"/>
    <property type="evidence" value="ECO:0007669"/>
    <property type="project" value="InterPro"/>
</dbReference>
<dbReference type="PROSITE" id="PS00018">
    <property type="entry name" value="EF_HAND_1"/>
    <property type="match status" value="2"/>
</dbReference>
<evidence type="ECO:0000313" key="3">
    <source>
        <dbReference type="Proteomes" id="UP000176996"/>
    </source>
</evidence>
<dbReference type="Pfam" id="PF00404">
    <property type="entry name" value="Dockerin_1"/>
    <property type="match status" value="1"/>
</dbReference>
<dbReference type="GO" id="GO:0000272">
    <property type="term" value="P:polysaccharide catabolic process"/>
    <property type="evidence" value="ECO:0007669"/>
    <property type="project" value="InterPro"/>
</dbReference>
<dbReference type="Proteomes" id="UP000176996">
    <property type="component" value="Unassembled WGS sequence"/>
</dbReference>
<organism evidence="2 3">
    <name type="scientific">Candidatus Jorgensenbacteria bacterium RIFCSPLOWO2_01_FULL_45_25b</name>
    <dbReference type="NCBI Taxonomy" id="1798471"/>
    <lineage>
        <taxon>Bacteria</taxon>
        <taxon>Candidatus Joergenseniibacteriota</taxon>
    </lineage>
</organism>
<gene>
    <name evidence="2" type="ORF">A3A21_03030</name>
</gene>
<feature type="chain" id="PRO_5009523147" description="Dockerin domain-containing protein" evidence="1">
    <location>
        <begin position="25"/>
        <end position="434"/>
    </location>
</feature>
<reference evidence="2 3" key="1">
    <citation type="journal article" date="2016" name="Nat. Commun.">
        <title>Thousands of microbial genomes shed light on interconnected biogeochemical processes in an aquifer system.</title>
        <authorList>
            <person name="Anantharaman K."/>
            <person name="Brown C.T."/>
            <person name="Hug L.A."/>
            <person name="Sharon I."/>
            <person name="Castelle C.J."/>
            <person name="Probst A.J."/>
            <person name="Thomas B.C."/>
            <person name="Singh A."/>
            <person name="Wilkins M.J."/>
            <person name="Karaoz U."/>
            <person name="Brodie E.L."/>
            <person name="Williams K.H."/>
            <person name="Hubbard S.S."/>
            <person name="Banfield J.F."/>
        </authorList>
    </citation>
    <scope>NUCLEOTIDE SEQUENCE [LARGE SCALE GENOMIC DNA]</scope>
</reference>
<sequence>MKKKTFYSLVSALLVFMFAFSASAHIRWRPHPPHPPYEEATQSKDLPVSTPETVDYSKLPFVFTPSSDTSRGVEKTVCQGDHESSPPNYFEVALIMENATGSMELVGSPDLHLSMIVTDPSKFGDSRDYVLETFREEKSGGVNLVAVGGGSGGDLYCEPINIFSAAVEKVWYVPTTLDSATTEGVSGLSFTNRNMRWGEEGSDIYGTSYNYTGPLFQRERSRKANSVDLIPTLSSKLKKGVYRLDYKFEAVGYGSDKRRDTEIRYLYLYLLVNPNRKPADGDKFRKDIDVVISKYDTAPAVSENPSSVGSKLFSFSGDTSFPLAYSTADVFGPSCPIDINGDGAVDIVDLVMVGRRFGEMGTFPRWVSEDVNGDGKVDIIDLVLVAREFGNSCVAGAGGSRVSQYGDVGHPTDDRHPTPGFASILKSIFWVGVR</sequence>
<dbReference type="STRING" id="1798471.A3A21_03030"/>
<evidence type="ECO:0008006" key="4">
    <source>
        <dbReference type="Google" id="ProtNLM"/>
    </source>
</evidence>